<dbReference type="EMBL" id="UYRU01042539">
    <property type="protein sequence ID" value="VDK76178.1"/>
    <property type="molecule type" value="Genomic_DNA"/>
</dbReference>
<reference evidence="2 3" key="1">
    <citation type="submission" date="2018-11" db="EMBL/GenBank/DDBJ databases">
        <authorList>
            <consortium name="Pathogen Informatics"/>
        </authorList>
    </citation>
    <scope>NUCLEOTIDE SEQUENCE [LARGE SCALE GENOMIC DNA]</scope>
</reference>
<keyword evidence="3" id="KW-1185">Reference proteome</keyword>
<proteinExistence type="predicted"/>
<gene>
    <name evidence="2" type="ORF">DILT_LOCUS2726</name>
</gene>
<evidence type="ECO:0000313" key="2">
    <source>
        <dbReference type="EMBL" id="VDK76178.1"/>
    </source>
</evidence>
<feature type="region of interest" description="Disordered" evidence="1">
    <location>
        <begin position="1"/>
        <end position="26"/>
    </location>
</feature>
<dbReference type="Proteomes" id="UP000281553">
    <property type="component" value="Unassembled WGS sequence"/>
</dbReference>
<name>A0A3P6UB57_DIBLA</name>
<evidence type="ECO:0000256" key="1">
    <source>
        <dbReference type="SAM" id="MobiDB-lite"/>
    </source>
</evidence>
<dbReference type="AlphaFoldDB" id="A0A3P6UB57"/>
<protein>
    <submittedName>
        <fullName evidence="2">Uncharacterized protein</fullName>
    </submittedName>
</protein>
<evidence type="ECO:0000313" key="3">
    <source>
        <dbReference type="Proteomes" id="UP000281553"/>
    </source>
</evidence>
<sequence>MSISPVAVPERRLNGSSNVSSLSGDSGGVDYATAQSTKPVNIFPTVPGISFTEHHLFQIGFSEDPIYHRLAASHRNRTTNFLSTAHPRESLSYLLRYLKNVTNEPRPPISSKFLESCRTAPPQNSAQNFEISSALAKAIYKETGRDPRVGPDCNFTPDQVDQVYEELDDLYFFTRNGYFPPKNRQRRAQGNTLRNLASCESPSDACAVGQRTLLSKVPTGSPLTPNHLSTGGQRQMPIAEQLLAASLNISTSK</sequence>
<dbReference type="OrthoDB" id="6077228at2759"/>
<organism evidence="2 3">
    <name type="scientific">Dibothriocephalus latus</name>
    <name type="common">Fish tapeworm</name>
    <name type="synonym">Diphyllobothrium latum</name>
    <dbReference type="NCBI Taxonomy" id="60516"/>
    <lineage>
        <taxon>Eukaryota</taxon>
        <taxon>Metazoa</taxon>
        <taxon>Spiralia</taxon>
        <taxon>Lophotrochozoa</taxon>
        <taxon>Platyhelminthes</taxon>
        <taxon>Cestoda</taxon>
        <taxon>Eucestoda</taxon>
        <taxon>Diphyllobothriidea</taxon>
        <taxon>Diphyllobothriidae</taxon>
        <taxon>Dibothriocephalus</taxon>
    </lineage>
</organism>
<feature type="compositionally biased region" description="Low complexity" evidence="1">
    <location>
        <begin position="14"/>
        <end position="26"/>
    </location>
</feature>
<accession>A0A3P6UB57</accession>